<protein>
    <recommendedName>
        <fullName evidence="4">Neocarzinostatin family protein</fullName>
    </recommendedName>
</protein>
<sequence length="215" mass="21674">MRNARKRTFRLLAVTTLAAPLLAAAAPVTSTGWASSGSLDVTVDNEHVVTGELAKCTADGPYGARTQGGATGDVAVFGIGESGCGRSDAVAIAQASGHRFETTVLRRYGGPVLSVRTYSAKCATTATGSLGEVSIGAVDGITVPAQIPPNHRIVIPGGPAGTALATVILNETVTPQPPDGSLVTHAVHIELFPQGGPASGDIYLGTAACDPFGKK</sequence>
<evidence type="ECO:0008006" key="4">
    <source>
        <dbReference type="Google" id="ProtNLM"/>
    </source>
</evidence>
<dbReference type="AlphaFoldDB" id="A0A1K1R8K5"/>
<feature type="chain" id="PRO_5038621223" description="Neocarzinostatin family protein" evidence="1">
    <location>
        <begin position="26"/>
        <end position="215"/>
    </location>
</feature>
<keyword evidence="1" id="KW-0732">Signal</keyword>
<reference evidence="3" key="1">
    <citation type="submission" date="2016-11" db="EMBL/GenBank/DDBJ databases">
        <authorList>
            <person name="Varghese N."/>
            <person name="Submissions S."/>
        </authorList>
    </citation>
    <scope>NUCLEOTIDE SEQUENCE [LARGE SCALE GENOMIC DNA]</scope>
    <source>
        <strain evidence="3">DSM 44671</strain>
    </source>
</reference>
<evidence type="ECO:0000313" key="3">
    <source>
        <dbReference type="Proteomes" id="UP000182740"/>
    </source>
</evidence>
<evidence type="ECO:0000313" key="2">
    <source>
        <dbReference type="EMBL" id="SFW68265.1"/>
    </source>
</evidence>
<dbReference type="NCBIfam" id="NF040603">
    <property type="entry name" value="choice_anch_P"/>
    <property type="match status" value="1"/>
</dbReference>
<accession>A0A1K1R8K5</accession>
<gene>
    <name evidence="2" type="ORF">SAMN04489730_2840</name>
</gene>
<proteinExistence type="predicted"/>
<dbReference type="EMBL" id="FPJG01000006">
    <property type="protein sequence ID" value="SFW68265.1"/>
    <property type="molecule type" value="Genomic_DNA"/>
</dbReference>
<organism evidence="2 3">
    <name type="scientific">Amycolatopsis australiensis</name>
    <dbReference type="NCBI Taxonomy" id="546364"/>
    <lineage>
        <taxon>Bacteria</taxon>
        <taxon>Bacillati</taxon>
        <taxon>Actinomycetota</taxon>
        <taxon>Actinomycetes</taxon>
        <taxon>Pseudonocardiales</taxon>
        <taxon>Pseudonocardiaceae</taxon>
        <taxon>Amycolatopsis</taxon>
    </lineage>
</organism>
<keyword evidence="3" id="KW-1185">Reference proteome</keyword>
<evidence type="ECO:0000256" key="1">
    <source>
        <dbReference type="SAM" id="SignalP"/>
    </source>
</evidence>
<dbReference type="Proteomes" id="UP000182740">
    <property type="component" value="Unassembled WGS sequence"/>
</dbReference>
<feature type="signal peptide" evidence="1">
    <location>
        <begin position="1"/>
        <end position="25"/>
    </location>
</feature>
<name>A0A1K1R8K5_9PSEU</name>